<comment type="caution">
    <text evidence="4">The sequence shown here is derived from an EMBL/GenBank/DDBJ whole genome shotgun (WGS) entry which is preliminary data.</text>
</comment>
<reference evidence="5" key="1">
    <citation type="journal article" date="2019" name="Int. J. Syst. Evol. Microbiol.">
        <title>The Global Catalogue of Microorganisms (GCM) 10K type strain sequencing project: providing services to taxonomists for standard genome sequencing and annotation.</title>
        <authorList>
            <consortium name="The Broad Institute Genomics Platform"/>
            <consortium name="The Broad Institute Genome Sequencing Center for Infectious Disease"/>
            <person name="Wu L."/>
            <person name="Ma J."/>
        </authorList>
    </citation>
    <scope>NUCLEOTIDE SEQUENCE [LARGE SCALE GENOMIC DNA]</scope>
    <source>
        <strain evidence="5">JCM 16548</strain>
    </source>
</reference>
<feature type="compositionally biased region" description="Low complexity" evidence="1">
    <location>
        <begin position="132"/>
        <end position="145"/>
    </location>
</feature>
<feature type="compositionally biased region" description="Low complexity" evidence="1">
    <location>
        <begin position="480"/>
        <end position="492"/>
    </location>
</feature>
<sequence>MSLRGVSLSLRGVSVSARGASVGLHGAGPRVVVASVTWDYAAGSDSSARVAWNAFPSRRTVAPGRPDRSSRTPHDGRDMTEQHPVSSSGPDHGPPPNQPTYGPTTGGPDSFPAPGPYGAQPYDPYAPPAPYAPAGQLPVGQQPPAGQQPPPGYPAGQVPPGAPQVWGPLGPPVWKDPLPAPGTEYHRFLRTPRNAWWKGVLAIVGFVLGYLIINTVVGVGAIAFDVLTGRSTWESYSTGAVEFTPAIFLATNVGNALSIPLAMLLQWWIWGQPKRWLHSVAGVFRWRLLGRSAAVVVPLWLVYMGVSAIAFPQTSGITGPGSFTGESIALLIIMLLTTPLQAAGEEYGARGLIMRSAGSWVASPVPGLIIATIVPSLVFMAAHGAGDPWLNVYYFVFGAAMSLLVWRTGGLEAAVVVHAVNNMMAFGIVILAGQEINLDRSAGTGGPFMLVPMAVLLVVTLLLSLLARRWKVQRTSQPTGAGSPAAPGEPAAVLPGTEGNATH</sequence>
<evidence type="ECO:0000256" key="2">
    <source>
        <dbReference type="SAM" id="Phobius"/>
    </source>
</evidence>
<keyword evidence="5" id="KW-1185">Reference proteome</keyword>
<keyword evidence="2" id="KW-0812">Transmembrane</keyword>
<accession>A0ABP7DK31</accession>
<feature type="region of interest" description="Disordered" evidence="1">
    <location>
        <begin position="476"/>
        <end position="503"/>
    </location>
</feature>
<feature type="transmembrane region" description="Helical" evidence="2">
    <location>
        <begin position="195"/>
        <end position="223"/>
    </location>
</feature>
<keyword evidence="2" id="KW-1133">Transmembrane helix</keyword>
<evidence type="ECO:0000256" key="1">
    <source>
        <dbReference type="SAM" id="MobiDB-lite"/>
    </source>
</evidence>
<feature type="transmembrane region" description="Helical" evidence="2">
    <location>
        <begin position="288"/>
        <end position="311"/>
    </location>
</feature>
<dbReference type="EMBL" id="BAAAYX010000009">
    <property type="protein sequence ID" value="GAA3705490.1"/>
    <property type="molecule type" value="Genomic_DNA"/>
</dbReference>
<feature type="domain" description="CAAX prenyl protease 2/Lysostaphin resistance protein A-like" evidence="3">
    <location>
        <begin position="330"/>
        <end position="424"/>
    </location>
</feature>
<dbReference type="InterPro" id="IPR003675">
    <property type="entry name" value="Rce1/LyrA-like_dom"/>
</dbReference>
<feature type="transmembrane region" description="Helical" evidence="2">
    <location>
        <begin position="445"/>
        <end position="467"/>
    </location>
</feature>
<proteinExistence type="predicted"/>
<name>A0ABP7DK31_9ACTN</name>
<evidence type="ECO:0000313" key="4">
    <source>
        <dbReference type="EMBL" id="GAA3705490.1"/>
    </source>
</evidence>
<feature type="compositionally biased region" description="Basic and acidic residues" evidence="1">
    <location>
        <begin position="65"/>
        <end position="81"/>
    </location>
</feature>
<feature type="transmembrane region" description="Helical" evidence="2">
    <location>
        <begin position="388"/>
        <end position="406"/>
    </location>
</feature>
<feature type="transmembrane region" description="Helical" evidence="2">
    <location>
        <begin position="243"/>
        <end position="268"/>
    </location>
</feature>
<gene>
    <name evidence="4" type="ORF">GCM10022204_23760</name>
</gene>
<dbReference type="Pfam" id="PF02517">
    <property type="entry name" value="Rce1-like"/>
    <property type="match status" value="1"/>
</dbReference>
<feature type="compositionally biased region" description="Low complexity" evidence="1">
    <location>
        <begin position="154"/>
        <end position="165"/>
    </location>
</feature>
<feature type="transmembrane region" description="Helical" evidence="2">
    <location>
        <begin position="317"/>
        <end position="336"/>
    </location>
</feature>
<protein>
    <recommendedName>
        <fullName evidence="3">CAAX prenyl protease 2/Lysostaphin resistance protein A-like domain-containing protein</fullName>
    </recommendedName>
</protein>
<organism evidence="4 5">
    <name type="scientific">Microlunatus aurantiacus</name>
    <dbReference type="NCBI Taxonomy" id="446786"/>
    <lineage>
        <taxon>Bacteria</taxon>
        <taxon>Bacillati</taxon>
        <taxon>Actinomycetota</taxon>
        <taxon>Actinomycetes</taxon>
        <taxon>Propionibacteriales</taxon>
        <taxon>Propionibacteriaceae</taxon>
        <taxon>Microlunatus</taxon>
    </lineage>
</organism>
<dbReference type="Proteomes" id="UP001500051">
    <property type="component" value="Unassembled WGS sequence"/>
</dbReference>
<feature type="transmembrane region" description="Helical" evidence="2">
    <location>
        <begin position="413"/>
        <end position="433"/>
    </location>
</feature>
<evidence type="ECO:0000313" key="5">
    <source>
        <dbReference type="Proteomes" id="UP001500051"/>
    </source>
</evidence>
<feature type="transmembrane region" description="Helical" evidence="2">
    <location>
        <begin position="357"/>
        <end position="382"/>
    </location>
</feature>
<feature type="region of interest" description="Disordered" evidence="1">
    <location>
        <begin position="58"/>
        <end position="165"/>
    </location>
</feature>
<keyword evidence="2" id="KW-0472">Membrane</keyword>
<evidence type="ECO:0000259" key="3">
    <source>
        <dbReference type="Pfam" id="PF02517"/>
    </source>
</evidence>